<feature type="region of interest" description="Disordered" evidence="1">
    <location>
        <begin position="52"/>
        <end position="83"/>
    </location>
</feature>
<dbReference type="EMBL" id="BNDY01000017">
    <property type="protein sequence ID" value="GHI40410.1"/>
    <property type="molecule type" value="Genomic_DNA"/>
</dbReference>
<evidence type="ECO:0000313" key="2">
    <source>
        <dbReference type="EMBL" id="GHI40410.1"/>
    </source>
</evidence>
<organism evidence="2 3">
    <name type="scientific">Streptomyces violascens</name>
    <dbReference type="NCBI Taxonomy" id="67381"/>
    <lineage>
        <taxon>Bacteria</taxon>
        <taxon>Bacillati</taxon>
        <taxon>Actinomycetota</taxon>
        <taxon>Actinomycetes</taxon>
        <taxon>Kitasatosporales</taxon>
        <taxon>Streptomycetaceae</taxon>
        <taxon>Streptomyces</taxon>
    </lineage>
</organism>
<evidence type="ECO:0008006" key="4">
    <source>
        <dbReference type="Google" id="ProtNLM"/>
    </source>
</evidence>
<accession>A0ABQ3QT32</accession>
<reference evidence="2" key="1">
    <citation type="submission" date="2024-05" db="EMBL/GenBank/DDBJ databases">
        <title>Whole genome shotgun sequence of Streptomyces violascens NBRC 12920.</title>
        <authorList>
            <person name="Komaki H."/>
            <person name="Tamura T."/>
        </authorList>
    </citation>
    <scope>NUCLEOTIDE SEQUENCE</scope>
    <source>
        <strain evidence="2">NBRC 12920</strain>
    </source>
</reference>
<keyword evidence="3" id="KW-1185">Reference proteome</keyword>
<sequence>MTHQNDFTQVLTLDLINDVLDVGLLPGRHALLLSETGQRQRVDAMAGRTQMRHHIAPRPRSESRTCNEHKVRHGRTVAERPDGRSEILSIHTLEELRSAFAAECEGWAGRPDTFEEFTTLLHEWGDVVTEAARRGRGPVGLP</sequence>
<comment type="caution">
    <text evidence="2">The sequence shown here is derived from an EMBL/GenBank/DDBJ whole genome shotgun (WGS) entry which is preliminary data.</text>
</comment>
<protein>
    <recommendedName>
        <fullName evidence="4">MarR family transcriptional regulator</fullName>
    </recommendedName>
</protein>
<name>A0ABQ3QT32_9ACTN</name>
<feature type="compositionally biased region" description="Basic and acidic residues" evidence="1">
    <location>
        <begin position="59"/>
        <end position="69"/>
    </location>
</feature>
<evidence type="ECO:0000256" key="1">
    <source>
        <dbReference type="SAM" id="MobiDB-lite"/>
    </source>
</evidence>
<dbReference type="Proteomes" id="UP001050808">
    <property type="component" value="Unassembled WGS sequence"/>
</dbReference>
<gene>
    <name evidence="2" type="ORF">Sviol_48180</name>
</gene>
<evidence type="ECO:0000313" key="3">
    <source>
        <dbReference type="Proteomes" id="UP001050808"/>
    </source>
</evidence>
<proteinExistence type="predicted"/>